<name>A0ACB8TXY0_9APHY</name>
<protein>
    <submittedName>
        <fullName evidence="1">Uncharacterized protein</fullName>
    </submittedName>
</protein>
<proteinExistence type="predicted"/>
<evidence type="ECO:0000313" key="2">
    <source>
        <dbReference type="Proteomes" id="UP001055072"/>
    </source>
</evidence>
<comment type="caution">
    <text evidence="1">The sequence shown here is derived from an EMBL/GenBank/DDBJ whole genome shotgun (WGS) entry which is preliminary data.</text>
</comment>
<reference evidence="1" key="1">
    <citation type="journal article" date="2021" name="Environ. Microbiol.">
        <title>Gene family expansions and transcriptome signatures uncover fungal adaptations to wood decay.</title>
        <authorList>
            <person name="Hage H."/>
            <person name="Miyauchi S."/>
            <person name="Viragh M."/>
            <person name="Drula E."/>
            <person name="Min B."/>
            <person name="Chaduli D."/>
            <person name="Navarro D."/>
            <person name="Favel A."/>
            <person name="Norest M."/>
            <person name="Lesage-Meessen L."/>
            <person name="Balint B."/>
            <person name="Merenyi Z."/>
            <person name="de Eugenio L."/>
            <person name="Morin E."/>
            <person name="Martinez A.T."/>
            <person name="Baldrian P."/>
            <person name="Stursova M."/>
            <person name="Martinez M.J."/>
            <person name="Novotny C."/>
            <person name="Magnuson J.K."/>
            <person name="Spatafora J.W."/>
            <person name="Maurice S."/>
            <person name="Pangilinan J."/>
            <person name="Andreopoulos W."/>
            <person name="LaButti K."/>
            <person name="Hundley H."/>
            <person name="Na H."/>
            <person name="Kuo A."/>
            <person name="Barry K."/>
            <person name="Lipzen A."/>
            <person name="Henrissat B."/>
            <person name="Riley R."/>
            <person name="Ahrendt S."/>
            <person name="Nagy L.G."/>
            <person name="Grigoriev I.V."/>
            <person name="Martin F."/>
            <person name="Rosso M.N."/>
        </authorList>
    </citation>
    <scope>NUCLEOTIDE SEQUENCE</scope>
    <source>
        <strain evidence="1">CBS 384.51</strain>
    </source>
</reference>
<sequence>MIHDELTLNTLKAFADALIMCFVTALWCSVLSVQLDPGLGKRRETIMKFKLCVIYQGTRVC</sequence>
<keyword evidence="2" id="KW-1185">Reference proteome</keyword>
<dbReference type="Proteomes" id="UP001055072">
    <property type="component" value="Unassembled WGS sequence"/>
</dbReference>
<organism evidence="1 2">
    <name type="scientific">Irpex rosettiformis</name>
    <dbReference type="NCBI Taxonomy" id="378272"/>
    <lineage>
        <taxon>Eukaryota</taxon>
        <taxon>Fungi</taxon>
        <taxon>Dikarya</taxon>
        <taxon>Basidiomycota</taxon>
        <taxon>Agaricomycotina</taxon>
        <taxon>Agaricomycetes</taxon>
        <taxon>Polyporales</taxon>
        <taxon>Irpicaceae</taxon>
        <taxon>Irpex</taxon>
    </lineage>
</organism>
<evidence type="ECO:0000313" key="1">
    <source>
        <dbReference type="EMBL" id="KAI0086856.1"/>
    </source>
</evidence>
<dbReference type="EMBL" id="MU274921">
    <property type="protein sequence ID" value="KAI0086856.1"/>
    <property type="molecule type" value="Genomic_DNA"/>
</dbReference>
<gene>
    <name evidence="1" type="ORF">BDY19DRAFT_959116</name>
</gene>
<accession>A0ACB8TXY0</accession>